<dbReference type="RefSeq" id="WP_236330431.1">
    <property type="nucleotide sequence ID" value="NZ_JAKIJS010000001.1"/>
</dbReference>
<feature type="domain" description="DUF1232" evidence="5">
    <location>
        <begin position="79"/>
        <end position="112"/>
    </location>
</feature>
<evidence type="ECO:0000313" key="6">
    <source>
        <dbReference type="EMBL" id="MCF6136180.1"/>
    </source>
</evidence>
<evidence type="ECO:0000256" key="3">
    <source>
        <dbReference type="ARBA" id="ARBA00022989"/>
    </source>
</evidence>
<sequence length="141" mass="16328">MLKKIKVFMYFRKMLRRARTIISDQSQSGNVVQDVRAKLQKDEIQESLKGFMDKIQALIRLVDQYRLGNYREISKKSMITVLGGLLYFLSPVDAIPDFIAGLGLVDDVAIIGYVWKTVNQEIHQFLSWEKDEVIKENDTIT</sequence>
<gene>
    <name evidence="6" type="ORF">L2716_00470</name>
</gene>
<comment type="subcellular location">
    <subcellularLocation>
        <location evidence="1">Endomembrane system</location>
        <topology evidence="1">Multi-pass membrane protein</topology>
    </subcellularLocation>
</comment>
<evidence type="ECO:0000313" key="7">
    <source>
        <dbReference type="Proteomes" id="UP001649381"/>
    </source>
</evidence>
<evidence type="ECO:0000256" key="2">
    <source>
        <dbReference type="ARBA" id="ARBA00022692"/>
    </source>
</evidence>
<keyword evidence="7" id="KW-1185">Reference proteome</keyword>
<reference evidence="6 7" key="1">
    <citation type="submission" date="2022-01" db="EMBL/GenBank/DDBJ databases">
        <title>Alkalihalobacillus sp. EGI L200015, a novel bacterium isolated from a salt lake sediment.</title>
        <authorList>
            <person name="Gao L."/>
            <person name="Fang B.-Z."/>
            <person name="Li W.-J."/>
        </authorList>
    </citation>
    <scope>NUCLEOTIDE SEQUENCE [LARGE SCALE GENOMIC DNA]</scope>
    <source>
        <strain evidence="6 7">KCTC 12718</strain>
    </source>
</reference>
<evidence type="ECO:0000256" key="4">
    <source>
        <dbReference type="ARBA" id="ARBA00023136"/>
    </source>
</evidence>
<accession>A0ABS9GXS8</accession>
<dbReference type="EMBL" id="JAKIJS010000001">
    <property type="protein sequence ID" value="MCF6136180.1"/>
    <property type="molecule type" value="Genomic_DNA"/>
</dbReference>
<keyword evidence="3" id="KW-1133">Transmembrane helix</keyword>
<comment type="caution">
    <text evidence="6">The sequence shown here is derived from an EMBL/GenBank/DDBJ whole genome shotgun (WGS) entry which is preliminary data.</text>
</comment>
<dbReference type="Proteomes" id="UP001649381">
    <property type="component" value="Unassembled WGS sequence"/>
</dbReference>
<dbReference type="InterPro" id="IPR010652">
    <property type="entry name" value="DUF1232"/>
</dbReference>
<protein>
    <submittedName>
        <fullName evidence="6">DUF1232 domain-containing protein</fullName>
    </submittedName>
</protein>
<keyword evidence="2" id="KW-0812">Transmembrane</keyword>
<evidence type="ECO:0000256" key="1">
    <source>
        <dbReference type="ARBA" id="ARBA00004127"/>
    </source>
</evidence>
<proteinExistence type="predicted"/>
<organism evidence="6 7">
    <name type="scientific">Pseudalkalibacillus berkeleyi</name>
    <dbReference type="NCBI Taxonomy" id="1069813"/>
    <lineage>
        <taxon>Bacteria</taxon>
        <taxon>Bacillati</taxon>
        <taxon>Bacillota</taxon>
        <taxon>Bacilli</taxon>
        <taxon>Bacillales</taxon>
        <taxon>Fictibacillaceae</taxon>
        <taxon>Pseudalkalibacillus</taxon>
    </lineage>
</organism>
<dbReference type="Pfam" id="PF06803">
    <property type="entry name" value="DUF1232"/>
    <property type="match status" value="1"/>
</dbReference>
<name>A0ABS9GXS8_9BACL</name>
<evidence type="ECO:0000259" key="5">
    <source>
        <dbReference type="Pfam" id="PF06803"/>
    </source>
</evidence>
<keyword evidence="4" id="KW-0472">Membrane</keyword>